<gene>
    <name evidence="1" type="ORF">EZS27_041414</name>
</gene>
<dbReference type="SUPFAM" id="SSF50486">
    <property type="entry name" value="FMT C-terminal domain-like"/>
    <property type="match status" value="1"/>
</dbReference>
<dbReference type="EC" id="2.1.2.9" evidence="1"/>
<sequence>AASDGFIAIRSLQLPGKKRLETVELLRGFAWKTKNEG</sequence>
<keyword evidence="1" id="KW-0808">Transferase</keyword>
<name>A0A5J4PEI2_9ZZZZ</name>
<feature type="non-terminal residue" evidence="1">
    <location>
        <position position="1"/>
    </location>
</feature>
<protein>
    <submittedName>
        <fullName evidence="1">Methionyl-tRNA formyltransferase</fullName>
        <ecNumber evidence="1">2.1.2.9</ecNumber>
    </submittedName>
</protein>
<reference evidence="1" key="1">
    <citation type="submission" date="2019-03" db="EMBL/GenBank/DDBJ databases">
        <title>Single cell metagenomics reveals metabolic interactions within the superorganism composed of flagellate Streblomastix strix and complex community of Bacteroidetes bacteria on its surface.</title>
        <authorList>
            <person name="Treitli S.C."/>
            <person name="Kolisko M."/>
            <person name="Husnik F."/>
            <person name="Keeling P."/>
            <person name="Hampl V."/>
        </authorList>
    </citation>
    <scope>NUCLEOTIDE SEQUENCE</scope>
    <source>
        <strain evidence="1">STM</strain>
    </source>
</reference>
<evidence type="ECO:0000313" key="1">
    <source>
        <dbReference type="EMBL" id="KAA6306923.1"/>
    </source>
</evidence>
<organism evidence="1">
    <name type="scientific">termite gut metagenome</name>
    <dbReference type="NCBI Taxonomy" id="433724"/>
    <lineage>
        <taxon>unclassified sequences</taxon>
        <taxon>metagenomes</taxon>
        <taxon>organismal metagenomes</taxon>
    </lineage>
</organism>
<dbReference type="GO" id="GO:0004479">
    <property type="term" value="F:methionyl-tRNA formyltransferase activity"/>
    <property type="evidence" value="ECO:0007669"/>
    <property type="project" value="UniProtKB-EC"/>
</dbReference>
<comment type="caution">
    <text evidence="1">The sequence shown here is derived from an EMBL/GenBank/DDBJ whole genome shotgun (WGS) entry which is preliminary data.</text>
</comment>
<dbReference type="EMBL" id="SNRY01009538">
    <property type="protein sequence ID" value="KAA6306923.1"/>
    <property type="molecule type" value="Genomic_DNA"/>
</dbReference>
<proteinExistence type="predicted"/>
<dbReference type="AlphaFoldDB" id="A0A5J4PEI2"/>
<dbReference type="InterPro" id="IPR011034">
    <property type="entry name" value="Formyl_transferase-like_C_sf"/>
</dbReference>
<accession>A0A5J4PEI2</accession>